<dbReference type="AlphaFoldDB" id="A0A0J6YDA2"/>
<feature type="region of interest" description="Disordered" evidence="1">
    <location>
        <begin position="79"/>
        <end position="109"/>
    </location>
</feature>
<reference evidence="3" key="1">
    <citation type="journal article" date="2010" name="Genome Res.">
        <title>Population genomic sequencing of Coccidioides fungi reveals recent hybridization and transposon control.</title>
        <authorList>
            <person name="Neafsey D.E."/>
            <person name="Barker B.M."/>
            <person name="Sharpton T.J."/>
            <person name="Stajich J.E."/>
            <person name="Park D.J."/>
            <person name="Whiston E."/>
            <person name="Hung C.-Y."/>
            <person name="McMahan C."/>
            <person name="White J."/>
            <person name="Sykes S."/>
            <person name="Heiman D."/>
            <person name="Young S."/>
            <person name="Zeng Q."/>
            <person name="Abouelleil A."/>
            <person name="Aftuck L."/>
            <person name="Bessette D."/>
            <person name="Brown A."/>
            <person name="FitzGerald M."/>
            <person name="Lui A."/>
            <person name="Macdonald J.P."/>
            <person name="Priest M."/>
            <person name="Orbach M.J."/>
            <person name="Galgiani J.N."/>
            <person name="Kirkland T.N."/>
            <person name="Cole G.T."/>
            <person name="Birren B.W."/>
            <person name="Henn M.R."/>
            <person name="Taylor J.W."/>
            <person name="Rounsley S.D."/>
        </authorList>
    </citation>
    <scope>NUCLEOTIDE SEQUENCE [LARGE SCALE GENOMIC DNA]</scope>
    <source>
        <strain evidence="3">RMSCC 2394</strain>
    </source>
</reference>
<evidence type="ECO:0000313" key="3">
    <source>
        <dbReference type="Proteomes" id="UP000054565"/>
    </source>
</evidence>
<gene>
    <name evidence="2" type="ORF">CIRG_05356</name>
</gene>
<dbReference type="EMBL" id="DS028095">
    <property type="protein sequence ID" value="KMP05675.1"/>
    <property type="molecule type" value="Genomic_DNA"/>
</dbReference>
<protein>
    <submittedName>
        <fullName evidence="2">Uncharacterized protein</fullName>
    </submittedName>
</protein>
<dbReference type="Proteomes" id="UP000054565">
    <property type="component" value="Unassembled WGS sequence"/>
</dbReference>
<name>A0A0J6YDA2_COCIT</name>
<evidence type="ECO:0000256" key="1">
    <source>
        <dbReference type="SAM" id="MobiDB-lite"/>
    </source>
</evidence>
<proteinExistence type="predicted"/>
<evidence type="ECO:0000313" key="2">
    <source>
        <dbReference type="EMBL" id="KMP05675.1"/>
    </source>
</evidence>
<accession>A0A0J6YDA2</accession>
<sequence>MHPGHGLSASPDPCHCIAWDLDTQRPSCSTHWGQHAYPFGKASYIHSQWDSTLTIVTQEVMGRHNISVQHFAKTRTQADEQEWPHGQQAAPRHPIGLGSPKPKYRVSRYESPRRRTLSYPVDTPKEAAIIWPGIAKDIAASNKCAGWLSLQLLRQENPSGPENISALKIGQNCGDIECPTAPIYRSRDT</sequence>
<organism evidence="2 3">
    <name type="scientific">Coccidioides immitis RMSCC 2394</name>
    <dbReference type="NCBI Taxonomy" id="404692"/>
    <lineage>
        <taxon>Eukaryota</taxon>
        <taxon>Fungi</taxon>
        <taxon>Dikarya</taxon>
        <taxon>Ascomycota</taxon>
        <taxon>Pezizomycotina</taxon>
        <taxon>Eurotiomycetes</taxon>
        <taxon>Eurotiomycetidae</taxon>
        <taxon>Onygenales</taxon>
        <taxon>Onygenaceae</taxon>
        <taxon>Coccidioides</taxon>
    </lineage>
</organism>